<name>A0A0F9LAC3_9ZZZZ</name>
<organism evidence="2">
    <name type="scientific">marine sediment metagenome</name>
    <dbReference type="NCBI Taxonomy" id="412755"/>
    <lineage>
        <taxon>unclassified sequences</taxon>
        <taxon>metagenomes</taxon>
        <taxon>ecological metagenomes</taxon>
    </lineage>
</organism>
<sequence>MAAVTRWVAYSTTASGVAGLGRSQGGKGTRGYSVGTADPGDTITIGPTTNRLHISMDGDSGPYITVVSGSALDPRFVARDITEKMHNLGKSDER</sequence>
<feature type="compositionally biased region" description="Gly residues" evidence="1">
    <location>
        <begin position="18"/>
        <end position="29"/>
    </location>
</feature>
<reference evidence="2" key="1">
    <citation type="journal article" date="2015" name="Nature">
        <title>Complex archaea that bridge the gap between prokaryotes and eukaryotes.</title>
        <authorList>
            <person name="Spang A."/>
            <person name="Saw J.H."/>
            <person name="Jorgensen S.L."/>
            <person name="Zaremba-Niedzwiedzka K."/>
            <person name="Martijn J."/>
            <person name="Lind A.E."/>
            <person name="van Eijk R."/>
            <person name="Schleper C."/>
            <person name="Guy L."/>
            <person name="Ettema T.J."/>
        </authorList>
    </citation>
    <scope>NUCLEOTIDE SEQUENCE</scope>
</reference>
<evidence type="ECO:0000313" key="2">
    <source>
        <dbReference type="EMBL" id="KKM90328.1"/>
    </source>
</evidence>
<feature type="non-terminal residue" evidence="2">
    <location>
        <position position="94"/>
    </location>
</feature>
<proteinExistence type="predicted"/>
<comment type="caution">
    <text evidence="2">The sequence shown here is derived from an EMBL/GenBank/DDBJ whole genome shotgun (WGS) entry which is preliminary data.</text>
</comment>
<gene>
    <name evidence="2" type="ORF">LCGC14_1239780</name>
</gene>
<dbReference type="AlphaFoldDB" id="A0A0F9LAC3"/>
<protein>
    <submittedName>
        <fullName evidence="2">Uncharacterized protein</fullName>
    </submittedName>
</protein>
<feature type="region of interest" description="Disordered" evidence="1">
    <location>
        <begin position="18"/>
        <end position="46"/>
    </location>
</feature>
<accession>A0A0F9LAC3</accession>
<dbReference type="EMBL" id="LAZR01006686">
    <property type="protein sequence ID" value="KKM90328.1"/>
    <property type="molecule type" value="Genomic_DNA"/>
</dbReference>
<evidence type="ECO:0000256" key="1">
    <source>
        <dbReference type="SAM" id="MobiDB-lite"/>
    </source>
</evidence>